<keyword evidence="2" id="KW-1185">Reference proteome</keyword>
<protein>
    <submittedName>
        <fullName evidence="1">Uncharacterized protein</fullName>
    </submittedName>
</protein>
<gene>
    <name evidence="1" type="ORF">HUE57_00825</name>
</gene>
<reference evidence="1 2" key="1">
    <citation type="submission" date="2020-05" db="EMBL/GenBank/DDBJ databases">
        <title>Horizontal transmission and recombination maintain forever young bacterial symbiont genomes.</title>
        <authorList>
            <person name="Russell S.L."/>
            <person name="Pepper-Tunick E."/>
            <person name="Svedberg J."/>
            <person name="Byrne A."/>
            <person name="Ruelas Castillo J."/>
            <person name="Vollmers C."/>
            <person name="Beinart R.A."/>
            <person name="Corbett-Detig R."/>
        </authorList>
    </citation>
    <scope>NUCLEOTIDE SEQUENCE [LARGE SCALE GENOMIC DNA]</scope>
    <source>
        <strain evidence="1">Santa_Monica_outfall</strain>
    </source>
</reference>
<accession>A0A6N0HRS8</accession>
<dbReference type="KEGG" id="rev:HUE57_00825"/>
<proteinExistence type="predicted"/>
<evidence type="ECO:0000313" key="1">
    <source>
        <dbReference type="EMBL" id="QKQ24988.1"/>
    </source>
</evidence>
<sequence length="148" mass="16405">MIPRSFCGVNADAGDYGYPNRHISGTLERGHVRESIAFLKQLVPQFEQVCFIAKASPSGEALQKQVLAERDNYIVPVGEFYLINSIQELRRIGESADQSCGAVYMDSLEGVVDEEGRALTNREIISRFSSFYPGPTIGANRYHVEEGS</sequence>
<name>A0A6N0HRS8_9GAMM</name>
<dbReference type="RefSeq" id="WP_174672531.1">
    <property type="nucleotide sequence ID" value="NZ_CP054491.1"/>
</dbReference>
<dbReference type="EMBL" id="CP054491">
    <property type="protein sequence ID" value="QKQ24988.1"/>
    <property type="molecule type" value="Genomic_DNA"/>
</dbReference>
<dbReference type="Proteomes" id="UP000509658">
    <property type="component" value="Chromosome"/>
</dbReference>
<organism evidence="1 2">
    <name type="scientific">Candidatus Reidiella endopervernicosa</name>
    <dbReference type="NCBI Taxonomy" id="2738883"/>
    <lineage>
        <taxon>Bacteria</taxon>
        <taxon>Pseudomonadati</taxon>
        <taxon>Pseudomonadota</taxon>
        <taxon>Gammaproteobacteria</taxon>
        <taxon>Candidatus Reidiella</taxon>
    </lineage>
</organism>
<evidence type="ECO:0000313" key="2">
    <source>
        <dbReference type="Proteomes" id="UP000509658"/>
    </source>
</evidence>
<dbReference type="AlphaFoldDB" id="A0A6N0HRS8"/>